<evidence type="ECO:0000313" key="11">
    <source>
        <dbReference type="Proteomes" id="UP000003786"/>
    </source>
</evidence>
<feature type="transmembrane region" description="Helical" evidence="8">
    <location>
        <begin position="51"/>
        <end position="75"/>
    </location>
</feature>
<dbReference type="Gene3D" id="1.20.1250.20">
    <property type="entry name" value="MFS general substrate transporter like domains"/>
    <property type="match status" value="2"/>
</dbReference>
<dbReference type="PANTHER" id="PTHR23505:SF9">
    <property type="entry name" value="PROTEIN, PUTATIVE-RELATED"/>
    <property type="match status" value="1"/>
</dbReference>
<dbReference type="VEuPathDB" id="PiroplasmaDB:TOT_030000514"/>
<feature type="transmembrane region" description="Helical" evidence="8">
    <location>
        <begin position="490"/>
        <end position="512"/>
    </location>
</feature>
<evidence type="ECO:0000256" key="7">
    <source>
        <dbReference type="SAM" id="MobiDB-lite"/>
    </source>
</evidence>
<keyword evidence="3 8" id="KW-0812">Transmembrane</keyword>
<evidence type="ECO:0000256" key="3">
    <source>
        <dbReference type="ARBA" id="ARBA00022692"/>
    </source>
</evidence>
<dbReference type="OMA" id="YMIHEMH"/>
<organism evidence="10 11">
    <name type="scientific">Theileria orientalis strain Shintoku</name>
    <dbReference type="NCBI Taxonomy" id="869250"/>
    <lineage>
        <taxon>Eukaryota</taxon>
        <taxon>Sar</taxon>
        <taxon>Alveolata</taxon>
        <taxon>Apicomplexa</taxon>
        <taxon>Aconoidasida</taxon>
        <taxon>Piroplasmida</taxon>
        <taxon>Theileriidae</taxon>
        <taxon>Theileria</taxon>
    </lineage>
</organism>
<dbReference type="STRING" id="869250.J4C3Y6"/>
<dbReference type="InterPro" id="IPR020846">
    <property type="entry name" value="MFS_dom"/>
</dbReference>
<evidence type="ECO:0000256" key="2">
    <source>
        <dbReference type="ARBA" id="ARBA00022448"/>
    </source>
</evidence>
<proteinExistence type="inferred from homology"/>
<dbReference type="EMBL" id="AP011948">
    <property type="protein sequence ID" value="BAM41251.1"/>
    <property type="molecule type" value="Genomic_DNA"/>
</dbReference>
<dbReference type="InterPro" id="IPR011701">
    <property type="entry name" value="MFS"/>
</dbReference>
<dbReference type="eggNOG" id="ENOG502QWIG">
    <property type="taxonomic scope" value="Eukaryota"/>
</dbReference>
<comment type="similarity">
    <text evidence="6">Belongs to the major facilitator superfamily. Spinster (TC 2.A.1.49) family.</text>
</comment>
<dbReference type="Proteomes" id="UP000003786">
    <property type="component" value="Chromosome 3"/>
</dbReference>
<feature type="transmembrane region" description="Helical" evidence="8">
    <location>
        <begin position="95"/>
        <end position="112"/>
    </location>
</feature>
<keyword evidence="5 8" id="KW-0472">Membrane</keyword>
<name>J4C3Y6_THEOR</name>
<feature type="transmembrane region" description="Helical" evidence="8">
    <location>
        <begin position="518"/>
        <end position="545"/>
    </location>
</feature>
<accession>J4C3Y6</accession>
<dbReference type="KEGG" id="tot:TOT_030000514"/>
<dbReference type="GO" id="GO:0022857">
    <property type="term" value="F:transmembrane transporter activity"/>
    <property type="evidence" value="ECO:0007669"/>
    <property type="project" value="InterPro"/>
</dbReference>
<feature type="transmembrane region" description="Helical" evidence="8">
    <location>
        <begin position="552"/>
        <end position="572"/>
    </location>
</feature>
<keyword evidence="11" id="KW-1185">Reference proteome</keyword>
<evidence type="ECO:0000313" key="10">
    <source>
        <dbReference type="EMBL" id="BAM41251.1"/>
    </source>
</evidence>
<evidence type="ECO:0000256" key="4">
    <source>
        <dbReference type="ARBA" id="ARBA00022989"/>
    </source>
</evidence>
<feature type="transmembrane region" description="Helical" evidence="8">
    <location>
        <begin position="119"/>
        <end position="136"/>
    </location>
</feature>
<evidence type="ECO:0000256" key="8">
    <source>
        <dbReference type="SAM" id="Phobius"/>
    </source>
</evidence>
<evidence type="ECO:0000256" key="1">
    <source>
        <dbReference type="ARBA" id="ARBA00004141"/>
    </source>
</evidence>
<dbReference type="PANTHER" id="PTHR23505">
    <property type="entry name" value="SPINSTER"/>
    <property type="match status" value="1"/>
</dbReference>
<gene>
    <name evidence="10" type="ORF">TOT_030000514</name>
</gene>
<protein>
    <submittedName>
        <fullName evidence="10">Integral membrane protein</fullName>
    </submittedName>
</protein>
<dbReference type="Pfam" id="PF07690">
    <property type="entry name" value="MFS_1"/>
    <property type="match status" value="1"/>
</dbReference>
<feature type="domain" description="Major facilitator superfamily (MFS) profile" evidence="9">
    <location>
        <begin position="53"/>
        <end position="612"/>
    </location>
</feature>
<evidence type="ECO:0000256" key="6">
    <source>
        <dbReference type="ARBA" id="ARBA00024338"/>
    </source>
</evidence>
<evidence type="ECO:0000259" key="9">
    <source>
        <dbReference type="PROSITE" id="PS50850"/>
    </source>
</evidence>
<dbReference type="GeneID" id="20715686"/>
<dbReference type="CDD" id="cd06174">
    <property type="entry name" value="MFS"/>
    <property type="match status" value="1"/>
</dbReference>
<reference evidence="10 11" key="1">
    <citation type="journal article" date="2012" name="MBio">
        <title>Comparative genome analysis of three eukaryotic parasites with differing abilities to transform leukocytes reveals key mediators of Theileria-induced leukocyte transformation.</title>
        <authorList>
            <person name="Hayashida K."/>
            <person name="Hara Y."/>
            <person name="Abe T."/>
            <person name="Yamasaki C."/>
            <person name="Toyoda A."/>
            <person name="Kosuge T."/>
            <person name="Suzuki Y."/>
            <person name="Sato Y."/>
            <person name="Kawashima S."/>
            <person name="Katayama T."/>
            <person name="Wakaguri H."/>
            <person name="Inoue N."/>
            <person name="Homma K."/>
            <person name="Tada-Umezaki M."/>
            <person name="Yagi Y."/>
            <person name="Fujii Y."/>
            <person name="Habara T."/>
            <person name="Kanehisa M."/>
            <person name="Watanabe H."/>
            <person name="Ito K."/>
            <person name="Gojobori T."/>
            <person name="Sugawara H."/>
            <person name="Imanishi T."/>
            <person name="Weir W."/>
            <person name="Gardner M."/>
            <person name="Pain A."/>
            <person name="Shiels B."/>
            <person name="Hattori M."/>
            <person name="Nene V."/>
            <person name="Sugimoto C."/>
        </authorList>
    </citation>
    <scope>NUCLEOTIDE SEQUENCE [LARGE SCALE GENOMIC DNA]</scope>
    <source>
        <strain evidence="10 11">Shintoku</strain>
    </source>
</reference>
<dbReference type="InterPro" id="IPR044770">
    <property type="entry name" value="MFS_spinster-like"/>
</dbReference>
<dbReference type="InterPro" id="IPR036259">
    <property type="entry name" value="MFS_trans_sf"/>
</dbReference>
<dbReference type="GO" id="GO:0016020">
    <property type="term" value="C:membrane"/>
    <property type="evidence" value="ECO:0007669"/>
    <property type="project" value="UniProtKB-SubCell"/>
</dbReference>
<dbReference type="OrthoDB" id="331466at2759"/>
<feature type="transmembrane region" description="Helical" evidence="8">
    <location>
        <begin position="412"/>
        <end position="433"/>
    </location>
</feature>
<feature type="transmembrane region" description="Helical" evidence="8">
    <location>
        <begin position="584"/>
        <end position="607"/>
    </location>
</feature>
<keyword evidence="2" id="KW-0813">Transport</keyword>
<dbReference type="RefSeq" id="XP_009691552.1">
    <property type="nucleotide sequence ID" value="XM_009693257.1"/>
</dbReference>
<dbReference type="PROSITE" id="PS50850">
    <property type="entry name" value="MFS"/>
    <property type="match status" value="1"/>
</dbReference>
<dbReference type="SUPFAM" id="SSF103473">
    <property type="entry name" value="MFS general substrate transporter"/>
    <property type="match status" value="1"/>
</dbReference>
<comment type="subcellular location">
    <subcellularLocation>
        <location evidence="1">Membrane</location>
        <topology evidence="1">Multi-pass membrane protein</topology>
    </subcellularLocation>
</comment>
<sequence length="624" mass="70615">MIEMTGVRTELPESDMDSSSLELTSNKRITDECVKKQGSNQKGTIEYKYKIYTFLIISLLQIFLNYDNGVIPVILNWIQEPYKFTSTELGIMGSLSYFAYVPMSFFMPPIFLNLSCHKAIYIGLFLNLLSLALFGLSVSKYIFFVAKFCIGASQSLFTTYYPLWVDTFAPPKHRNLWMSILQGGIIVGMAVGYVATSLFSFIGENGWRFSILTQIVFEAVLIILFLFLPAEFVNFDASRDDIVNFDLCTCENQEMAKPDLNGSKLAVISENDDNSPVSNYILSNRKESGAVIHNENTQSNAKKDLKYKDKTDKNVDVVSKDSNIGDTISYLNRLASSNFEYNLKRCRSLNIISSKNSISNYVEVSRIYSNVESSTINKFEYSKCSKCFLNNVKLYNEIVQIKKLSPWSKFKILIKHSIFILSCLSISALYFQVTGIHYWVTKMAVSCLKVKEKVFHVIFVIEMVTGPVLGILSGSHLIDQIIHHYPQYPLLVDTTIIIWASLTCVASTLLIFNQNMMAFVICIFVIIFLGSAIVPTVTLLSVAYVPHRLKPIAASFFMCQYHILGFTLGTIVPGAAVDIFRSNTAGLLIIFIGGYLGLIAYFLILYIKWKNLRTEQLKELCFYE</sequence>
<feature type="transmembrane region" description="Helical" evidence="8">
    <location>
        <begin position="142"/>
        <end position="164"/>
    </location>
</feature>
<keyword evidence="4 8" id="KW-1133">Transmembrane helix</keyword>
<feature type="region of interest" description="Disordered" evidence="7">
    <location>
        <begin position="1"/>
        <end position="20"/>
    </location>
</feature>
<feature type="transmembrane region" description="Helical" evidence="8">
    <location>
        <begin position="207"/>
        <end position="228"/>
    </location>
</feature>
<evidence type="ECO:0000256" key="5">
    <source>
        <dbReference type="ARBA" id="ARBA00023136"/>
    </source>
</evidence>
<dbReference type="AlphaFoldDB" id="J4C3Y6"/>
<feature type="transmembrane region" description="Helical" evidence="8">
    <location>
        <begin position="176"/>
        <end position="195"/>
    </location>
</feature>
<feature type="transmembrane region" description="Helical" evidence="8">
    <location>
        <begin position="453"/>
        <end position="478"/>
    </location>
</feature>